<name>X0PMU5_9LACO</name>
<organism evidence="1 2">
    <name type="scientific">Agrilactobacillus composti DSM 18527 = JCM 14202</name>
    <dbReference type="NCBI Taxonomy" id="1423734"/>
    <lineage>
        <taxon>Bacteria</taxon>
        <taxon>Bacillati</taxon>
        <taxon>Bacillota</taxon>
        <taxon>Bacilli</taxon>
        <taxon>Lactobacillales</taxon>
        <taxon>Lactobacillaceae</taxon>
        <taxon>Agrilactobacillus</taxon>
    </lineage>
</organism>
<sequence length="148" mass="17670">MLVHTNQAKVDSLIYLFRKEIKEIFAMDDKLQKRGKLSRKTRKRVYTHHCTYSLHWAKRIMNTLGVRTEYDDFLEEQLLGPQVIYRTIDTLLFTTEWFYVDPKLNTWGNIQEERENLIENVQALLQEYAELPLATGGDLESQVYDRLR</sequence>
<gene>
    <name evidence="1" type="ORF">FC83_GL001515</name>
</gene>
<comment type="caution">
    <text evidence="1">The sequence shown here is derived from an EMBL/GenBank/DDBJ whole genome shotgun (WGS) entry which is preliminary data.</text>
</comment>
<dbReference type="PATRIC" id="fig|1423734.3.peg.1533"/>
<dbReference type="EMBL" id="AZGA01000088">
    <property type="protein sequence ID" value="KRM30384.1"/>
    <property type="molecule type" value="Genomic_DNA"/>
</dbReference>
<evidence type="ECO:0000313" key="2">
    <source>
        <dbReference type="Proteomes" id="UP000051236"/>
    </source>
</evidence>
<evidence type="ECO:0000313" key="1">
    <source>
        <dbReference type="EMBL" id="KRM30384.1"/>
    </source>
</evidence>
<dbReference type="AlphaFoldDB" id="X0PMU5"/>
<accession>X0PMU5</accession>
<proteinExistence type="predicted"/>
<dbReference type="RefSeq" id="WP_035451360.1">
    <property type="nucleotide sequence ID" value="NZ_AZGA01000088.1"/>
</dbReference>
<reference evidence="1 2" key="1">
    <citation type="journal article" date="2015" name="Genome Announc.">
        <title>Expanding the biotechnology potential of lactobacilli through comparative genomics of 213 strains and associated genera.</title>
        <authorList>
            <person name="Sun Z."/>
            <person name="Harris H.M."/>
            <person name="McCann A."/>
            <person name="Guo C."/>
            <person name="Argimon S."/>
            <person name="Zhang W."/>
            <person name="Yang X."/>
            <person name="Jeffery I.B."/>
            <person name="Cooney J.C."/>
            <person name="Kagawa T.F."/>
            <person name="Liu W."/>
            <person name="Song Y."/>
            <person name="Salvetti E."/>
            <person name="Wrobel A."/>
            <person name="Rasinkangas P."/>
            <person name="Parkhill J."/>
            <person name="Rea M.C."/>
            <person name="O'Sullivan O."/>
            <person name="Ritari J."/>
            <person name="Douillard F.P."/>
            <person name="Paul Ross R."/>
            <person name="Yang R."/>
            <person name="Briner A.E."/>
            <person name="Felis G.E."/>
            <person name="de Vos W.M."/>
            <person name="Barrangou R."/>
            <person name="Klaenhammer T.R."/>
            <person name="Caufield P.W."/>
            <person name="Cui Y."/>
            <person name="Zhang H."/>
            <person name="O'Toole P.W."/>
        </authorList>
    </citation>
    <scope>NUCLEOTIDE SEQUENCE [LARGE SCALE GENOMIC DNA]</scope>
    <source>
        <strain evidence="1 2">DSM 18527</strain>
    </source>
</reference>
<dbReference type="Proteomes" id="UP000051236">
    <property type="component" value="Unassembled WGS sequence"/>
</dbReference>
<keyword evidence="2" id="KW-1185">Reference proteome</keyword>
<protein>
    <submittedName>
        <fullName evidence="1">Uncharacterized protein</fullName>
    </submittedName>
</protein>